<evidence type="ECO:0000256" key="4">
    <source>
        <dbReference type="ARBA" id="ARBA00023136"/>
    </source>
</evidence>
<dbReference type="GO" id="GO:0005886">
    <property type="term" value="C:plasma membrane"/>
    <property type="evidence" value="ECO:0007669"/>
    <property type="project" value="UniProtKB-ARBA"/>
</dbReference>
<evidence type="ECO:0000313" key="6">
    <source>
        <dbReference type="EMBL" id="KIX12315.1"/>
    </source>
</evidence>
<evidence type="ECO:0000256" key="1">
    <source>
        <dbReference type="ARBA" id="ARBA00004141"/>
    </source>
</evidence>
<comment type="caution">
    <text evidence="6">The sequence shown here is derived from an EMBL/GenBank/DDBJ whole genome shotgun (WGS) entry which is preliminary data.</text>
</comment>
<dbReference type="PANTHER" id="PTHR33514:SF13">
    <property type="entry name" value="PROTEIN ABCI12, CHLOROPLASTIC"/>
    <property type="match status" value="1"/>
</dbReference>
<protein>
    <recommendedName>
        <fullName evidence="8">Energy-coupling factor transporter transmembrane protein EcfT</fullName>
    </recommendedName>
</protein>
<dbReference type="InParanoid" id="A0A0D2JS22"/>
<evidence type="ECO:0000313" key="7">
    <source>
        <dbReference type="Proteomes" id="UP000032233"/>
    </source>
</evidence>
<dbReference type="CDD" id="cd16914">
    <property type="entry name" value="EcfT"/>
    <property type="match status" value="1"/>
</dbReference>
<dbReference type="RefSeq" id="WP_044350964.1">
    <property type="nucleotide sequence ID" value="NZ_AZAC01000034.1"/>
</dbReference>
<evidence type="ECO:0008006" key="8">
    <source>
        <dbReference type="Google" id="ProtNLM"/>
    </source>
</evidence>
<keyword evidence="7" id="KW-1185">Reference proteome</keyword>
<feature type="transmembrane region" description="Helical" evidence="5">
    <location>
        <begin position="69"/>
        <end position="89"/>
    </location>
</feature>
<dbReference type="PANTHER" id="PTHR33514">
    <property type="entry name" value="PROTEIN ABCI12, CHLOROPLASTIC"/>
    <property type="match status" value="1"/>
</dbReference>
<keyword evidence="2 5" id="KW-0812">Transmembrane</keyword>
<dbReference type="AlphaFoldDB" id="A0A0D2JS22"/>
<dbReference type="Proteomes" id="UP000032233">
    <property type="component" value="Unassembled WGS sequence"/>
</dbReference>
<feature type="transmembrane region" description="Helical" evidence="5">
    <location>
        <begin position="28"/>
        <end position="57"/>
    </location>
</feature>
<organism evidence="6 7">
    <name type="scientific">Dethiosulfatarculus sandiegensis</name>
    <dbReference type="NCBI Taxonomy" id="1429043"/>
    <lineage>
        <taxon>Bacteria</taxon>
        <taxon>Pseudomonadati</taxon>
        <taxon>Thermodesulfobacteriota</taxon>
        <taxon>Desulfarculia</taxon>
        <taxon>Desulfarculales</taxon>
        <taxon>Desulfarculaceae</taxon>
        <taxon>Dethiosulfatarculus</taxon>
    </lineage>
</organism>
<evidence type="ECO:0000256" key="3">
    <source>
        <dbReference type="ARBA" id="ARBA00022989"/>
    </source>
</evidence>
<accession>A0A0D2JS22</accession>
<keyword evidence="3 5" id="KW-1133">Transmembrane helix</keyword>
<comment type="subcellular location">
    <subcellularLocation>
        <location evidence="1">Membrane</location>
        <topology evidence="1">Multi-pass membrane protein</topology>
    </subcellularLocation>
</comment>
<evidence type="ECO:0000256" key="2">
    <source>
        <dbReference type="ARBA" id="ARBA00022692"/>
    </source>
</evidence>
<evidence type="ECO:0000256" key="5">
    <source>
        <dbReference type="SAM" id="Phobius"/>
    </source>
</evidence>
<proteinExistence type="predicted"/>
<gene>
    <name evidence="6" type="ORF">X474_20500</name>
</gene>
<dbReference type="OrthoDB" id="4533at2"/>
<dbReference type="InterPro" id="IPR003339">
    <property type="entry name" value="ABC/ECF_trnsptr_transmembrane"/>
</dbReference>
<dbReference type="EMBL" id="AZAC01000034">
    <property type="protein sequence ID" value="KIX12315.1"/>
    <property type="molecule type" value="Genomic_DNA"/>
</dbReference>
<dbReference type="STRING" id="1429043.X474_20500"/>
<dbReference type="Pfam" id="PF02361">
    <property type="entry name" value="CbiQ"/>
    <property type="match status" value="1"/>
</dbReference>
<reference evidence="6 7" key="1">
    <citation type="submission" date="2013-11" db="EMBL/GenBank/DDBJ databases">
        <title>Metagenomic analysis of a methanogenic consortium involved in long chain n-alkane degradation.</title>
        <authorList>
            <person name="Davidova I.A."/>
            <person name="Callaghan A.V."/>
            <person name="Wawrik B."/>
            <person name="Pruitt S."/>
            <person name="Marks C."/>
            <person name="Duncan K.E."/>
            <person name="Suflita J.M."/>
        </authorList>
    </citation>
    <scope>NUCLEOTIDE SEQUENCE [LARGE SCALE GENOMIC DNA]</scope>
    <source>
        <strain evidence="6 7">SPR</strain>
    </source>
</reference>
<sequence length="297" mass="33842">MYGIKRLAEVEKKDGFLFRLDTRVKIAFLAYGSIFSMILDSVWALTGIFAFSVFLALGARLDWGKVKALGFMVILITWGTIFSQAIFYYQEPRTVLFCLVEQQTPFLGSLLGEVSFYTEGMEYGAIQSLRFSFMLVLGMTYCWTTDSGEMFRGMLRLKAPFIISFMTVTAVRFLPVLIDEFSMVILACRMRGGRLLSLNPWRMATAWLKIIRPVLLNCYRRSNVLALSLQGRGFSPENRPGLDLEQGLTQAQWVLVLAGGGVTFLVLAAKGTYWLYVTGLFYSSELRRLYEFTRLYL</sequence>
<keyword evidence="4 5" id="KW-0472">Membrane</keyword>
<name>A0A0D2JS22_9BACT</name>
<feature type="transmembrane region" description="Helical" evidence="5">
    <location>
        <begin position="253"/>
        <end position="277"/>
    </location>
</feature>